<comment type="caution">
    <text evidence="10">The sequence shown here is derived from an EMBL/GenBank/DDBJ whole genome shotgun (WGS) entry which is preliminary data.</text>
</comment>
<dbReference type="InterPro" id="IPR001650">
    <property type="entry name" value="Helicase_C-like"/>
</dbReference>
<dbReference type="InterPro" id="IPR011545">
    <property type="entry name" value="DEAD/DEAH_box_helicase_dom"/>
</dbReference>
<name>A0A942YLD7_9BACI</name>
<organism evidence="10 11">
    <name type="scientific">Lederbergia citrisecunda</name>
    <dbReference type="NCBI Taxonomy" id="2833583"/>
    <lineage>
        <taxon>Bacteria</taxon>
        <taxon>Bacillati</taxon>
        <taxon>Bacillota</taxon>
        <taxon>Bacilli</taxon>
        <taxon>Bacillales</taxon>
        <taxon>Bacillaceae</taxon>
        <taxon>Lederbergia</taxon>
    </lineage>
</organism>
<evidence type="ECO:0000256" key="7">
    <source>
        <dbReference type="ARBA" id="ARBA00044550"/>
    </source>
</evidence>
<evidence type="ECO:0000313" key="10">
    <source>
        <dbReference type="EMBL" id="MBS4199535.1"/>
    </source>
</evidence>
<reference evidence="10 11" key="1">
    <citation type="submission" date="2021-05" db="EMBL/GenBank/DDBJ databases">
        <title>Novel Bacillus species.</title>
        <authorList>
            <person name="Liu G."/>
        </authorList>
    </citation>
    <scope>NUCLEOTIDE SEQUENCE [LARGE SCALE GENOMIC DNA]</scope>
    <source>
        <strain evidence="10 11">FJAT-49732</strain>
    </source>
</reference>
<evidence type="ECO:0000259" key="8">
    <source>
        <dbReference type="PROSITE" id="PS51192"/>
    </source>
</evidence>
<keyword evidence="11" id="KW-1185">Reference proteome</keyword>
<evidence type="ECO:0000256" key="6">
    <source>
        <dbReference type="ARBA" id="ARBA00044535"/>
    </source>
</evidence>
<gene>
    <name evidence="10" type="ORF">KHA93_07700</name>
</gene>
<dbReference type="GO" id="GO:0009378">
    <property type="term" value="F:four-way junction helicase activity"/>
    <property type="evidence" value="ECO:0007669"/>
    <property type="project" value="TreeGrafter"/>
</dbReference>
<proteinExistence type="predicted"/>
<dbReference type="InterPro" id="IPR004589">
    <property type="entry name" value="DNA_helicase_ATP-dep_RecQ"/>
</dbReference>
<evidence type="ECO:0000256" key="5">
    <source>
        <dbReference type="ARBA" id="ARBA00023125"/>
    </source>
</evidence>
<sequence length="483" mass="55705">MKKNEALKKIFGFTSFRNGQEEIIDAVLNQSDVLAMLPTGTGKSLCYQLPGYVLKGAVLIVSPLISLMQDQVEQLRMIGEKRAVALNSFLSIKEKNRVLQNLSLYRFIYISPEMLGSEYIIEKLQTINISLFVIDEAHCISQWGHDFRPDYLNLGTIRYKLGDAPVLALTATATKEVRNDIKQYLHLYKPKEFIYSVDRPNISLVVEKLENHLEKKQRLVELISFLKKPGVIYFSSKRLAEETADFLRQNGFHDTAAYHGGMEQEQRILIQQQFLYGQMNIICATSAFGMGINKNNIRFIIHYHVPGQIESYLQEIGRAGRDSEQSIAIMLYCSGDEALQIQLIENELPTNSQIDSFYALPTGNYEQIQEELNLTETQFRFLQSYHSSNMNVDQVKAIKQERYSIKINKLQQLMKWVHSNGCRRKRVMTYFNEILLDSPVKCCDICKINLDDFQEKKKVDHNTVDSSWEKRLQQLLLLESGLQ</sequence>
<dbReference type="PANTHER" id="PTHR13710">
    <property type="entry name" value="DNA HELICASE RECQ FAMILY MEMBER"/>
    <property type="match status" value="1"/>
</dbReference>
<evidence type="ECO:0000256" key="3">
    <source>
        <dbReference type="ARBA" id="ARBA00022806"/>
    </source>
</evidence>
<dbReference type="SMART" id="SM00490">
    <property type="entry name" value="HELICc"/>
    <property type="match status" value="1"/>
</dbReference>
<keyword evidence="2" id="KW-0378">Hydrolase</keyword>
<dbReference type="GO" id="GO:0043138">
    <property type="term" value="F:3'-5' DNA helicase activity"/>
    <property type="evidence" value="ECO:0007669"/>
    <property type="project" value="TreeGrafter"/>
</dbReference>
<evidence type="ECO:0000256" key="1">
    <source>
        <dbReference type="ARBA" id="ARBA00022741"/>
    </source>
</evidence>
<dbReference type="GO" id="GO:0005524">
    <property type="term" value="F:ATP binding"/>
    <property type="evidence" value="ECO:0007669"/>
    <property type="project" value="UniProtKB-KW"/>
</dbReference>
<feature type="domain" description="Helicase C-terminal" evidence="9">
    <location>
        <begin position="218"/>
        <end position="368"/>
    </location>
</feature>
<keyword evidence="4" id="KW-0067">ATP-binding</keyword>
<dbReference type="Pfam" id="PF16124">
    <property type="entry name" value="RecQ_Zn_bind"/>
    <property type="match status" value="1"/>
</dbReference>
<dbReference type="Pfam" id="PF00270">
    <property type="entry name" value="DEAD"/>
    <property type="match status" value="1"/>
</dbReference>
<keyword evidence="1" id="KW-0547">Nucleotide-binding</keyword>
<keyword evidence="3 10" id="KW-0347">Helicase</keyword>
<dbReference type="InterPro" id="IPR014001">
    <property type="entry name" value="Helicase_ATP-bd"/>
</dbReference>
<evidence type="ECO:0000256" key="2">
    <source>
        <dbReference type="ARBA" id="ARBA00022801"/>
    </source>
</evidence>
<dbReference type="GO" id="GO:0005737">
    <property type="term" value="C:cytoplasm"/>
    <property type="evidence" value="ECO:0007669"/>
    <property type="project" value="TreeGrafter"/>
</dbReference>
<dbReference type="InterPro" id="IPR027417">
    <property type="entry name" value="P-loop_NTPase"/>
</dbReference>
<dbReference type="Pfam" id="PF00271">
    <property type="entry name" value="Helicase_C"/>
    <property type="match status" value="1"/>
</dbReference>
<dbReference type="GO" id="GO:0043590">
    <property type="term" value="C:bacterial nucleoid"/>
    <property type="evidence" value="ECO:0007669"/>
    <property type="project" value="TreeGrafter"/>
</dbReference>
<dbReference type="PROSITE" id="PS51192">
    <property type="entry name" value="HELICASE_ATP_BIND_1"/>
    <property type="match status" value="1"/>
</dbReference>
<protein>
    <recommendedName>
        <fullName evidence="6">ATP-dependent DNA helicase RecQ</fullName>
    </recommendedName>
    <alternativeName>
        <fullName evidence="7">DNA 3'-5' helicase RecQ</fullName>
    </alternativeName>
</protein>
<dbReference type="GO" id="GO:0030894">
    <property type="term" value="C:replisome"/>
    <property type="evidence" value="ECO:0007669"/>
    <property type="project" value="TreeGrafter"/>
</dbReference>
<dbReference type="InterPro" id="IPR032284">
    <property type="entry name" value="RecQ_Zn-bd"/>
</dbReference>
<keyword evidence="5" id="KW-0238">DNA-binding</keyword>
<dbReference type="PROSITE" id="PS00690">
    <property type="entry name" value="DEAH_ATP_HELICASE"/>
    <property type="match status" value="1"/>
</dbReference>
<evidence type="ECO:0000259" key="9">
    <source>
        <dbReference type="PROSITE" id="PS51194"/>
    </source>
</evidence>
<dbReference type="GO" id="GO:0003677">
    <property type="term" value="F:DNA binding"/>
    <property type="evidence" value="ECO:0007669"/>
    <property type="project" value="UniProtKB-KW"/>
</dbReference>
<dbReference type="SMART" id="SM00487">
    <property type="entry name" value="DEXDc"/>
    <property type="match status" value="1"/>
</dbReference>
<evidence type="ECO:0000313" key="11">
    <source>
        <dbReference type="Proteomes" id="UP000682713"/>
    </source>
</evidence>
<feature type="domain" description="Helicase ATP-binding" evidence="8">
    <location>
        <begin position="24"/>
        <end position="191"/>
    </location>
</feature>
<dbReference type="AlphaFoldDB" id="A0A942YLD7"/>
<dbReference type="InterPro" id="IPR002464">
    <property type="entry name" value="DNA/RNA_helicase_DEAH_CS"/>
</dbReference>
<dbReference type="GO" id="GO:0006310">
    <property type="term" value="P:DNA recombination"/>
    <property type="evidence" value="ECO:0007669"/>
    <property type="project" value="InterPro"/>
</dbReference>
<dbReference type="EMBL" id="JAGYPJ010000001">
    <property type="protein sequence ID" value="MBS4199535.1"/>
    <property type="molecule type" value="Genomic_DNA"/>
</dbReference>
<dbReference type="GO" id="GO:0006281">
    <property type="term" value="P:DNA repair"/>
    <property type="evidence" value="ECO:0007669"/>
    <property type="project" value="TreeGrafter"/>
</dbReference>
<accession>A0A942YLD7</accession>
<dbReference type="RefSeq" id="WP_213110211.1">
    <property type="nucleotide sequence ID" value="NZ_JAGYPJ010000001.1"/>
</dbReference>
<dbReference type="FunFam" id="3.40.50.300:FF:001363">
    <property type="entry name" value="ATP-dependent DNA helicase RecQ"/>
    <property type="match status" value="1"/>
</dbReference>
<dbReference type="Proteomes" id="UP000682713">
    <property type="component" value="Unassembled WGS sequence"/>
</dbReference>
<dbReference type="CDD" id="cd17920">
    <property type="entry name" value="DEXHc_RecQ"/>
    <property type="match status" value="1"/>
</dbReference>
<dbReference type="PROSITE" id="PS51194">
    <property type="entry name" value="HELICASE_CTER"/>
    <property type="match status" value="1"/>
</dbReference>
<dbReference type="GO" id="GO:0016787">
    <property type="term" value="F:hydrolase activity"/>
    <property type="evidence" value="ECO:0007669"/>
    <property type="project" value="UniProtKB-KW"/>
</dbReference>
<evidence type="ECO:0000256" key="4">
    <source>
        <dbReference type="ARBA" id="ARBA00022840"/>
    </source>
</evidence>
<dbReference type="PANTHER" id="PTHR13710:SF84">
    <property type="entry name" value="ATP-DEPENDENT DNA HELICASE RECS-RELATED"/>
    <property type="match status" value="1"/>
</dbReference>
<dbReference type="Gene3D" id="3.40.50.300">
    <property type="entry name" value="P-loop containing nucleotide triphosphate hydrolases"/>
    <property type="match status" value="2"/>
</dbReference>
<dbReference type="SUPFAM" id="SSF52540">
    <property type="entry name" value="P-loop containing nucleoside triphosphate hydrolases"/>
    <property type="match status" value="1"/>
</dbReference>
<dbReference type="NCBIfam" id="TIGR00614">
    <property type="entry name" value="recQ_fam"/>
    <property type="match status" value="1"/>
</dbReference>